<accession>A0A7W2ACM9</accession>
<dbReference type="RefSeq" id="WP_181739763.1">
    <property type="nucleotide sequence ID" value="NZ_JACEMT010000049.1"/>
</dbReference>
<protein>
    <submittedName>
        <fullName evidence="1">Uncharacterized protein</fullName>
    </submittedName>
</protein>
<comment type="caution">
    <text evidence="1">The sequence shown here is derived from an EMBL/GenBank/DDBJ whole genome shotgun (WGS) entry which is preliminary data.</text>
</comment>
<dbReference type="EMBL" id="JACEMT010000049">
    <property type="protein sequence ID" value="MBA4502707.1"/>
    <property type="molecule type" value="Genomic_DNA"/>
</dbReference>
<organism evidence="1 2">
    <name type="scientific">Marinobacterium marinum</name>
    <dbReference type="NCBI Taxonomy" id="2756129"/>
    <lineage>
        <taxon>Bacteria</taxon>
        <taxon>Pseudomonadati</taxon>
        <taxon>Pseudomonadota</taxon>
        <taxon>Gammaproteobacteria</taxon>
        <taxon>Oceanospirillales</taxon>
        <taxon>Oceanospirillaceae</taxon>
        <taxon>Marinobacterium</taxon>
    </lineage>
</organism>
<proteinExistence type="predicted"/>
<evidence type="ECO:0000313" key="2">
    <source>
        <dbReference type="Proteomes" id="UP000538931"/>
    </source>
</evidence>
<gene>
    <name evidence="1" type="ORF">H1S06_10060</name>
</gene>
<dbReference type="AlphaFoldDB" id="A0A7W2ACM9"/>
<reference evidence="1 2" key="1">
    <citation type="submission" date="2020-07" db="EMBL/GenBank/DDBJ databases">
        <title>Bacterium isolated from marien macroalgae.</title>
        <authorList>
            <person name="Zhu K."/>
            <person name="Lu D."/>
            <person name="Du Z."/>
        </authorList>
    </citation>
    <scope>NUCLEOTIDE SEQUENCE [LARGE SCALE GENOMIC DNA]</scope>
    <source>
        <strain evidence="1 2">3-1745</strain>
    </source>
</reference>
<evidence type="ECO:0000313" key="1">
    <source>
        <dbReference type="EMBL" id="MBA4502707.1"/>
    </source>
</evidence>
<keyword evidence="2" id="KW-1185">Reference proteome</keyword>
<sequence length="175" mass="20359">MARTLFSDNISLFYGQFYIDILDMDDSDHFDMDSAFKYQANGLCGTAHEGKLFFVAGPQDGTAKITIELHDSEPVLNSDCQNVVEGNFSALSDRLYLCEWAHENTFLLNLPCDHYIVRYSIRHMDRDYDEQDDWDLPVDGQEYIIQFWPGHLDTDRIVRADSDMGQYWHRELGKI</sequence>
<name>A0A7W2ACM9_9GAMM</name>
<dbReference type="Proteomes" id="UP000538931">
    <property type="component" value="Unassembled WGS sequence"/>
</dbReference>